<organism evidence="1 2">
    <name type="scientific">Somion occarium</name>
    <dbReference type="NCBI Taxonomy" id="3059160"/>
    <lineage>
        <taxon>Eukaryota</taxon>
        <taxon>Fungi</taxon>
        <taxon>Dikarya</taxon>
        <taxon>Basidiomycota</taxon>
        <taxon>Agaricomycotina</taxon>
        <taxon>Agaricomycetes</taxon>
        <taxon>Polyporales</taxon>
        <taxon>Cerrenaceae</taxon>
        <taxon>Somion</taxon>
    </lineage>
</organism>
<reference evidence="2" key="1">
    <citation type="submission" date="2024-04" db="EMBL/GenBank/DDBJ databases">
        <authorList>
            <person name="Shaw F."/>
            <person name="Minotto A."/>
        </authorList>
    </citation>
    <scope>NUCLEOTIDE SEQUENCE [LARGE SCALE GENOMIC DNA]</scope>
</reference>
<dbReference type="EMBL" id="OZ037948">
    <property type="protein sequence ID" value="CAL1709108.1"/>
    <property type="molecule type" value="Genomic_DNA"/>
</dbReference>
<sequence length="91" mass="10566">MTLSSSSCLYRFCLRHPVAPIAPLAVRERRGYISPRYLSAHTKQSLLHIPWLRTLLTSVRPGFVHLLFTWRSFTWERRVVVGLCFIVVLLA</sequence>
<dbReference type="Proteomes" id="UP001497453">
    <property type="component" value="Chromosome 5"/>
</dbReference>
<gene>
    <name evidence="1" type="ORF">GFSPODELE1_LOCUS7199</name>
</gene>
<evidence type="ECO:0000313" key="2">
    <source>
        <dbReference type="Proteomes" id="UP001497453"/>
    </source>
</evidence>
<name>A0ABP1DPX9_9APHY</name>
<accession>A0ABP1DPX9</accession>
<evidence type="ECO:0000313" key="1">
    <source>
        <dbReference type="EMBL" id="CAL1709108.1"/>
    </source>
</evidence>
<proteinExistence type="predicted"/>
<keyword evidence="2" id="KW-1185">Reference proteome</keyword>
<protein>
    <submittedName>
        <fullName evidence="1">Uncharacterized protein</fullName>
    </submittedName>
</protein>